<gene>
    <name evidence="1" type="ORF">SOIL9_07790</name>
</gene>
<accession>A0A6P2D7K6</accession>
<dbReference type="RefSeq" id="WP_162671151.1">
    <property type="nucleotide sequence ID" value="NZ_LR593886.1"/>
</dbReference>
<protein>
    <submittedName>
        <fullName evidence="1">Uncharacterized protein</fullName>
    </submittedName>
</protein>
<dbReference type="EMBL" id="LR593886">
    <property type="protein sequence ID" value="VTR97321.1"/>
    <property type="molecule type" value="Genomic_DNA"/>
</dbReference>
<evidence type="ECO:0000313" key="2">
    <source>
        <dbReference type="Proteomes" id="UP000464178"/>
    </source>
</evidence>
<proteinExistence type="predicted"/>
<sequence>MARPKIDIRHFVVCRAVSWEGPPGPYTLRTLEGVCHRFGVPPGTEFPFEVDEFWTYLRVFNMNAGTGTIPFFLTLLRTGTQGTPQRIWTRPYAQIPFRSGRGVVEAAFSLKRVTFPAPGWYEFRLSREVRLRWHTRRLIVAREHVLIEK</sequence>
<keyword evidence="2" id="KW-1185">Reference proteome</keyword>
<dbReference type="KEGG" id="gms:SOIL9_07790"/>
<dbReference type="Proteomes" id="UP000464178">
    <property type="component" value="Chromosome"/>
</dbReference>
<evidence type="ECO:0000313" key="1">
    <source>
        <dbReference type="EMBL" id="VTR97321.1"/>
    </source>
</evidence>
<name>A0A6P2D7K6_9BACT</name>
<dbReference type="AlphaFoldDB" id="A0A6P2D7K6"/>
<reference evidence="1 2" key="1">
    <citation type="submission" date="2019-05" db="EMBL/GenBank/DDBJ databases">
        <authorList>
            <consortium name="Science for Life Laboratories"/>
        </authorList>
    </citation>
    <scope>NUCLEOTIDE SEQUENCE [LARGE SCALE GENOMIC DNA]</scope>
    <source>
        <strain evidence="1">Soil9</strain>
    </source>
</reference>
<organism evidence="1 2">
    <name type="scientific">Gemmata massiliana</name>
    <dbReference type="NCBI Taxonomy" id="1210884"/>
    <lineage>
        <taxon>Bacteria</taxon>
        <taxon>Pseudomonadati</taxon>
        <taxon>Planctomycetota</taxon>
        <taxon>Planctomycetia</taxon>
        <taxon>Gemmatales</taxon>
        <taxon>Gemmataceae</taxon>
        <taxon>Gemmata</taxon>
    </lineage>
</organism>